<dbReference type="InterPro" id="IPR011990">
    <property type="entry name" value="TPR-like_helical_dom_sf"/>
</dbReference>
<dbReference type="PANTHER" id="PTHR46512">
    <property type="entry name" value="PEPTIDYLPROLYL ISOMERASE"/>
    <property type="match status" value="1"/>
</dbReference>
<gene>
    <name evidence="3" type="primary">Aste57867_20885</name>
    <name evidence="2" type="ORF">As57867_020817</name>
    <name evidence="3" type="ORF">ASTE57867_20885</name>
</gene>
<dbReference type="Gene3D" id="1.25.40.10">
    <property type="entry name" value="Tetratricopeptide repeat domain"/>
    <property type="match status" value="1"/>
</dbReference>
<evidence type="ECO:0000313" key="4">
    <source>
        <dbReference type="Proteomes" id="UP000332933"/>
    </source>
</evidence>
<name>A0A485LHB5_9STRA</name>
<dbReference type="InterPro" id="IPR050754">
    <property type="entry name" value="FKBP4/5/8-like"/>
</dbReference>
<dbReference type="PROSITE" id="PS50005">
    <property type="entry name" value="TPR"/>
    <property type="match status" value="1"/>
</dbReference>
<dbReference type="AlphaFoldDB" id="A0A485LHB5"/>
<protein>
    <submittedName>
        <fullName evidence="3">Aste57867_20885 protein</fullName>
    </submittedName>
</protein>
<keyword evidence="4" id="KW-1185">Reference proteome</keyword>
<proteinExistence type="predicted"/>
<dbReference type="SUPFAM" id="SSF48452">
    <property type="entry name" value="TPR-like"/>
    <property type="match status" value="1"/>
</dbReference>
<dbReference type="Proteomes" id="UP000332933">
    <property type="component" value="Unassembled WGS sequence"/>
</dbReference>
<reference evidence="3 4" key="1">
    <citation type="submission" date="2019-03" db="EMBL/GenBank/DDBJ databases">
        <authorList>
            <person name="Gaulin E."/>
            <person name="Dumas B."/>
        </authorList>
    </citation>
    <scope>NUCLEOTIDE SEQUENCE [LARGE SCALE GENOMIC DNA]</scope>
    <source>
        <strain evidence="3">CBS 568.67</strain>
    </source>
</reference>
<dbReference type="EMBL" id="VJMH01006931">
    <property type="protein sequence ID" value="KAF0687362.1"/>
    <property type="molecule type" value="Genomic_DNA"/>
</dbReference>
<evidence type="ECO:0000313" key="3">
    <source>
        <dbReference type="EMBL" id="VFT97562.1"/>
    </source>
</evidence>
<dbReference type="InterPro" id="IPR019734">
    <property type="entry name" value="TPR_rpt"/>
</dbReference>
<organism evidence="3 4">
    <name type="scientific">Aphanomyces stellatus</name>
    <dbReference type="NCBI Taxonomy" id="120398"/>
    <lineage>
        <taxon>Eukaryota</taxon>
        <taxon>Sar</taxon>
        <taxon>Stramenopiles</taxon>
        <taxon>Oomycota</taxon>
        <taxon>Saprolegniomycetes</taxon>
        <taxon>Saprolegniales</taxon>
        <taxon>Verrucalvaceae</taxon>
        <taxon>Aphanomyces</taxon>
    </lineage>
</organism>
<dbReference type="SMART" id="SM00028">
    <property type="entry name" value="TPR"/>
    <property type="match status" value="3"/>
</dbReference>
<feature type="repeat" description="TPR" evidence="1">
    <location>
        <begin position="167"/>
        <end position="200"/>
    </location>
</feature>
<accession>A0A485LHB5</accession>
<keyword evidence="1" id="KW-0802">TPR repeat</keyword>
<evidence type="ECO:0000256" key="1">
    <source>
        <dbReference type="PROSITE-ProRule" id="PRU00339"/>
    </source>
</evidence>
<dbReference type="EMBL" id="CAADRA010006957">
    <property type="protein sequence ID" value="VFT97562.1"/>
    <property type="molecule type" value="Genomic_DNA"/>
</dbReference>
<sequence length="332" mass="37557">MACGMTPEIMEMLSNMSKHQEEGAQTSAEEYMAQMEYSKQAQSRYDAVQAKRAREAGYDWTREYEKWDAWEDPEELAAKETAAREKAERARMRTSCNHDHSAEQKLMDMSTRAKLTQCDTFRRLGNRFFTHGQYQRAAYHYHRALIYFEYIFPDTDDEQTEMDALKVRVLLNFGLCRLKTKHIDQAIHHATLALKIEPDSVKALYIRAVGHRMQDAFDDAQADLDRAAALSTTPDAALTAEKRVLAAKKAAYRVKSKQLGAAMFNPRRSSDDAASRRAGVLDVDGLSLELEFRAAPTSDDAAHPESLETWQPSTRGKAAIDALVVAWATPQP</sequence>
<dbReference type="OrthoDB" id="2423701at2759"/>
<evidence type="ECO:0000313" key="2">
    <source>
        <dbReference type="EMBL" id="KAF0687362.1"/>
    </source>
</evidence>
<reference evidence="2" key="2">
    <citation type="submission" date="2019-06" db="EMBL/GenBank/DDBJ databases">
        <title>Genomics analysis of Aphanomyces spp. identifies a new class of oomycete effector associated with host adaptation.</title>
        <authorList>
            <person name="Gaulin E."/>
        </authorList>
    </citation>
    <scope>NUCLEOTIDE SEQUENCE</scope>
    <source>
        <strain evidence="2">CBS 578.67</strain>
    </source>
</reference>